<dbReference type="EMBL" id="QCYY01001241">
    <property type="protein sequence ID" value="ROT79445.1"/>
    <property type="molecule type" value="Genomic_DNA"/>
</dbReference>
<proteinExistence type="predicted"/>
<gene>
    <name evidence="2" type="ORF">C7M84_001820</name>
</gene>
<feature type="compositionally biased region" description="Low complexity" evidence="1">
    <location>
        <begin position="188"/>
        <end position="219"/>
    </location>
</feature>
<reference evidence="2 3" key="1">
    <citation type="submission" date="2018-04" db="EMBL/GenBank/DDBJ databases">
        <authorList>
            <person name="Zhang X."/>
            <person name="Yuan J."/>
            <person name="Li F."/>
            <person name="Xiang J."/>
        </authorList>
    </citation>
    <scope>NUCLEOTIDE SEQUENCE [LARGE SCALE GENOMIC DNA]</scope>
    <source>
        <tissue evidence="2">Muscle</tissue>
    </source>
</reference>
<accession>A0A3R7QV86</accession>
<feature type="region of interest" description="Disordered" evidence="1">
    <location>
        <begin position="179"/>
        <end position="224"/>
    </location>
</feature>
<feature type="compositionally biased region" description="Pro residues" evidence="1">
    <location>
        <begin position="25"/>
        <end position="36"/>
    </location>
</feature>
<sequence>MRSRGLKTPRDLERLGPRRLSLPRRPGPVPPLPPSPLTFLVTDNQVQGRNETRGIPATIPSFLFLLRRDPCSSINCFITRASFTRPRTPFKGERFRTNSSNVAAELRTSRRQLTLERHGRKDRTSLEPSCGVSELDLCARLRFLGSPPPLARGQRVTAAGYITPGFGGTSWPAARALRASLTPPPTPHSSSSTPTHSSLSHSSPPSPIHSPQSPLSPHPTQGPQHPILVLKPPLLVLNPHFLLTLTLGPHPPLILLNPHFPLTLTLRPHPPHILSPLLIPLNPNFPLTPTLGPQPTLSPLPTHGPQHPILVLKPPFLVFNPHFPLNPHPSSLIPTLSPHPTHDPQPPLILPPPLMVPNTPSWSSNPHSWYSTPTLSPLPPLMVLNPHSPPPPLWILPSYPLNIHLISTRFICLSNIYPR</sequence>
<dbReference type="AlphaFoldDB" id="A0A3R7QV86"/>
<feature type="region of interest" description="Disordered" evidence="1">
    <location>
        <begin position="1"/>
        <end position="36"/>
    </location>
</feature>
<keyword evidence="3" id="KW-1185">Reference proteome</keyword>
<evidence type="ECO:0000313" key="2">
    <source>
        <dbReference type="EMBL" id="ROT79445.1"/>
    </source>
</evidence>
<protein>
    <submittedName>
        <fullName evidence="2">Uncharacterized protein</fullName>
    </submittedName>
</protein>
<name>A0A3R7QV86_PENVA</name>
<evidence type="ECO:0000313" key="3">
    <source>
        <dbReference type="Proteomes" id="UP000283509"/>
    </source>
</evidence>
<comment type="caution">
    <text evidence="2">The sequence shown here is derived from an EMBL/GenBank/DDBJ whole genome shotgun (WGS) entry which is preliminary data.</text>
</comment>
<reference evidence="2 3" key="2">
    <citation type="submission" date="2019-01" db="EMBL/GenBank/DDBJ databases">
        <title>The decoding of complex shrimp genome reveals the adaptation for benthos swimmer, frequently molting mechanism and breeding impact on genome.</title>
        <authorList>
            <person name="Sun Y."/>
            <person name="Gao Y."/>
            <person name="Yu Y."/>
        </authorList>
    </citation>
    <scope>NUCLEOTIDE SEQUENCE [LARGE SCALE GENOMIC DNA]</scope>
    <source>
        <tissue evidence="2">Muscle</tissue>
    </source>
</reference>
<dbReference type="Proteomes" id="UP000283509">
    <property type="component" value="Unassembled WGS sequence"/>
</dbReference>
<evidence type="ECO:0000256" key="1">
    <source>
        <dbReference type="SAM" id="MobiDB-lite"/>
    </source>
</evidence>
<organism evidence="2 3">
    <name type="scientific">Penaeus vannamei</name>
    <name type="common">Whiteleg shrimp</name>
    <name type="synonym">Litopenaeus vannamei</name>
    <dbReference type="NCBI Taxonomy" id="6689"/>
    <lineage>
        <taxon>Eukaryota</taxon>
        <taxon>Metazoa</taxon>
        <taxon>Ecdysozoa</taxon>
        <taxon>Arthropoda</taxon>
        <taxon>Crustacea</taxon>
        <taxon>Multicrustacea</taxon>
        <taxon>Malacostraca</taxon>
        <taxon>Eumalacostraca</taxon>
        <taxon>Eucarida</taxon>
        <taxon>Decapoda</taxon>
        <taxon>Dendrobranchiata</taxon>
        <taxon>Penaeoidea</taxon>
        <taxon>Penaeidae</taxon>
        <taxon>Penaeus</taxon>
    </lineage>
</organism>